<feature type="transmembrane region" description="Helical" evidence="1">
    <location>
        <begin position="6"/>
        <end position="37"/>
    </location>
</feature>
<keyword evidence="1" id="KW-0812">Transmembrane</keyword>
<protein>
    <recommendedName>
        <fullName evidence="2">DUF4190 domain-containing protein</fullName>
    </recommendedName>
</protein>
<dbReference type="GeneID" id="71964641"/>
<keyword evidence="4" id="KW-1185">Reference proteome</keyword>
<evidence type="ECO:0000256" key="1">
    <source>
        <dbReference type="SAM" id="Phobius"/>
    </source>
</evidence>
<dbReference type="EMBL" id="AP025698">
    <property type="protein sequence ID" value="BDH78766.1"/>
    <property type="molecule type" value="Genomic_DNA"/>
</dbReference>
<name>A0ABM7YC24_9EURY</name>
<keyword evidence="1" id="KW-1133">Transmembrane helix</keyword>
<feature type="transmembrane region" description="Helical" evidence="1">
    <location>
        <begin position="49"/>
        <end position="69"/>
    </location>
</feature>
<dbReference type="InterPro" id="IPR025241">
    <property type="entry name" value="DUF4190"/>
</dbReference>
<evidence type="ECO:0000313" key="4">
    <source>
        <dbReference type="Proteomes" id="UP000831817"/>
    </source>
</evidence>
<sequence>MRSSFAIASIAIGICAFIQLLGAEKAILAIIFGILALREIKEKELTGKYLAIAGIILGIIYLILLRIILPRV</sequence>
<accession>A0ABM7YC24</accession>
<dbReference type="Pfam" id="PF13828">
    <property type="entry name" value="DUF4190"/>
    <property type="match status" value="1"/>
</dbReference>
<proteinExistence type="predicted"/>
<reference evidence="3 4" key="1">
    <citation type="submission" date="2022-04" db="EMBL/GenBank/DDBJ databases">
        <title>Complete genome of Methanothermobacter tenebrarum strain RMAS.</title>
        <authorList>
            <person name="Nakamura K."/>
            <person name="Oshima K."/>
            <person name="Hattori M."/>
            <person name="Kamagata Y."/>
            <person name="Takamizawa K."/>
        </authorList>
    </citation>
    <scope>NUCLEOTIDE SEQUENCE [LARGE SCALE GENOMIC DNA]</scope>
    <source>
        <strain evidence="3 4">RMAS</strain>
    </source>
</reference>
<dbReference type="Proteomes" id="UP000831817">
    <property type="component" value="Chromosome"/>
</dbReference>
<gene>
    <name evidence="3" type="ORF">MTTB_01450</name>
</gene>
<keyword evidence="1" id="KW-0472">Membrane</keyword>
<evidence type="ECO:0000313" key="3">
    <source>
        <dbReference type="EMBL" id="BDH78766.1"/>
    </source>
</evidence>
<dbReference type="RefSeq" id="WP_248564638.1">
    <property type="nucleotide sequence ID" value="NZ_AP025698.1"/>
</dbReference>
<evidence type="ECO:0000259" key="2">
    <source>
        <dbReference type="Pfam" id="PF13828"/>
    </source>
</evidence>
<organism evidence="3 4">
    <name type="scientific">Methanothermobacter tenebrarum</name>
    <dbReference type="NCBI Taxonomy" id="680118"/>
    <lineage>
        <taxon>Archaea</taxon>
        <taxon>Methanobacteriati</taxon>
        <taxon>Methanobacteriota</taxon>
        <taxon>Methanomada group</taxon>
        <taxon>Methanobacteria</taxon>
        <taxon>Methanobacteriales</taxon>
        <taxon>Methanobacteriaceae</taxon>
        <taxon>Methanothermobacter</taxon>
    </lineage>
</organism>
<feature type="domain" description="DUF4190" evidence="2">
    <location>
        <begin position="6"/>
        <end position="65"/>
    </location>
</feature>